<keyword evidence="3" id="KW-0067">ATP-binding</keyword>
<dbReference type="GO" id="GO:0005829">
    <property type="term" value="C:cytosol"/>
    <property type="evidence" value="ECO:0007669"/>
    <property type="project" value="TreeGrafter"/>
</dbReference>
<accession>A0A1F6M3R5</accession>
<name>A0A1F6M3R5_9BACT</name>
<proteinExistence type="predicted"/>
<evidence type="ECO:0000256" key="2">
    <source>
        <dbReference type="ARBA" id="ARBA00022741"/>
    </source>
</evidence>
<evidence type="ECO:0000256" key="1">
    <source>
        <dbReference type="ARBA" id="ARBA00022598"/>
    </source>
</evidence>
<dbReference type="SUPFAM" id="SSF55681">
    <property type="entry name" value="Class II aaRS and biotin synthetases"/>
    <property type="match status" value="1"/>
</dbReference>
<dbReference type="GO" id="GO:0005524">
    <property type="term" value="F:ATP binding"/>
    <property type="evidence" value="ECO:0007669"/>
    <property type="project" value="UniProtKB-KW"/>
</dbReference>
<comment type="caution">
    <text evidence="5">The sequence shown here is derived from an EMBL/GenBank/DDBJ whole genome shotgun (WGS) entry which is preliminary data.</text>
</comment>
<dbReference type="PRINTS" id="PR00982">
    <property type="entry name" value="TRNASYNTHLYS"/>
</dbReference>
<evidence type="ECO:0000256" key="3">
    <source>
        <dbReference type="ARBA" id="ARBA00022840"/>
    </source>
</evidence>
<evidence type="ECO:0000259" key="4">
    <source>
        <dbReference type="PROSITE" id="PS50862"/>
    </source>
</evidence>
<protein>
    <submittedName>
        <fullName evidence="5">EF-P lysine aminoacylase GenX</fullName>
    </submittedName>
</protein>
<dbReference type="AlphaFoldDB" id="A0A1F6M3R5"/>
<dbReference type="Pfam" id="PF00152">
    <property type="entry name" value="tRNA-synt_2"/>
    <property type="match status" value="1"/>
</dbReference>
<dbReference type="STRING" id="1798680.A3J66_04125"/>
<gene>
    <name evidence="5" type="ORF">A3J66_04125</name>
</gene>
<dbReference type="InterPro" id="IPR004364">
    <property type="entry name" value="Aa-tRNA-synt_II"/>
</dbReference>
<keyword evidence="2" id="KW-0547">Nucleotide-binding</keyword>
<dbReference type="NCBIfam" id="NF006828">
    <property type="entry name" value="PRK09350.1"/>
    <property type="match status" value="1"/>
</dbReference>
<keyword evidence="1" id="KW-0436">Ligase</keyword>
<dbReference type="PROSITE" id="PS50862">
    <property type="entry name" value="AA_TRNA_LIGASE_II"/>
    <property type="match status" value="1"/>
</dbReference>
<dbReference type="GO" id="GO:0006430">
    <property type="term" value="P:lysyl-tRNA aminoacylation"/>
    <property type="evidence" value="ECO:0007669"/>
    <property type="project" value="InterPro"/>
</dbReference>
<sequence length="304" mass="34957">MLKQTREFFWSKGFTEVETPLVVRLPGQEPYLNPIPLVLHNELGKTFAGYLHTSPEYTMKKMLTAGYEKIFFLGKTFRDCESFGGMHNPEFTMIEWYRAHEDMSALMQDVEQLFQSLGYAQSFERLHMRQLWKEYADLNLDTLLTAEALFAACMSKGYHPDADEQYEDLFYRIFLNEIEPRLAEQGPVIVHHYPAQMAALSKISADDPRYAERFEVYIEGVEIANAFTELTNADEQLKRLTEERALRQKLGKDVFEIDPEFIEAVRSMPPAAGVALGFDRLVQVLAGCKDIDDVLVLPASKLFL</sequence>
<dbReference type="Proteomes" id="UP000176282">
    <property type="component" value="Unassembled WGS sequence"/>
</dbReference>
<dbReference type="GO" id="GO:0000049">
    <property type="term" value="F:tRNA binding"/>
    <property type="evidence" value="ECO:0007669"/>
    <property type="project" value="TreeGrafter"/>
</dbReference>
<evidence type="ECO:0000313" key="5">
    <source>
        <dbReference type="EMBL" id="OGH66230.1"/>
    </source>
</evidence>
<dbReference type="PANTHER" id="PTHR42918">
    <property type="entry name" value="LYSYL-TRNA SYNTHETASE"/>
    <property type="match status" value="1"/>
</dbReference>
<dbReference type="EMBL" id="MFQB01000038">
    <property type="protein sequence ID" value="OGH66230.1"/>
    <property type="molecule type" value="Genomic_DNA"/>
</dbReference>
<organism evidence="5 6">
    <name type="scientific">Candidatus Magasanikbacteria bacterium RIFCSPHIGHO2_02_FULL_47_14</name>
    <dbReference type="NCBI Taxonomy" id="1798680"/>
    <lineage>
        <taxon>Bacteria</taxon>
        <taxon>Candidatus Magasanikiibacteriota</taxon>
    </lineage>
</organism>
<dbReference type="Gene3D" id="3.30.930.10">
    <property type="entry name" value="Bira Bifunctional Protein, Domain 2"/>
    <property type="match status" value="1"/>
</dbReference>
<dbReference type="GO" id="GO:0004824">
    <property type="term" value="F:lysine-tRNA ligase activity"/>
    <property type="evidence" value="ECO:0007669"/>
    <property type="project" value="InterPro"/>
</dbReference>
<dbReference type="PANTHER" id="PTHR42918:SF6">
    <property type="entry name" value="ELONGATION FACTOR P--(R)-BETA-LYSINE LIGASE"/>
    <property type="match status" value="1"/>
</dbReference>
<feature type="domain" description="Aminoacyl-transfer RNA synthetases class-II family profile" evidence="4">
    <location>
        <begin position="1"/>
        <end position="298"/>
    </location>
</feature>
<evidence type="ECO:0000313" key="6">
    <source>
        <dbReference type="Proteomes" id="UP000176282"/>
    </source>
</evidence>
<reference evidence="5 6" key="1">
    <citation type="journal article" date="2016" name="Nat. Commun.">
        <title>Thousands of microbial genomes shed light on interconnected biogeochemical processes in an aquifer system.</title>
        <authorList>
            <person name="Anantharaman K."/>
            <person name="Brown C.T."/>
            <person name="Hug L.A."/>
            <person name="Sharon I."/>
            <person name="Castelle C.J."/>
            <person name="Probst A.J."/>
            <person name="Thomas B.C."/>
            <person name="Singh A."/>
            <person name="Wilkins M.J."/>
            <person name="Karaoz U."/>
            <person name="Brodie E.L."/>
            <person name="Williams K.H."/>
            <person name="Hubbard S.S."/>
            <person name="Banfield J.F."/>
        </authorList>
    </citation>
    <scope>NUCLEOTIDE SEQUENCE [LARGE SCALE GENOMIC DNA]</scope>
</reference>
<dbReference type="InterPro" id="IPR045864">
    <property type="entry name" value="aa-tRNA-synth_II/BPL/LPL"/>
</dbReference>
<dbReference type="InterPro" id="IPR006195">
    <property type="entry name" value="aa-tRNA-synth_II"/>
</dbReference>
<dbReference type="InterPro" id="IPR018149">
    <property type="entry name" value="Lys-tRNA-synth_II_C"/>
</dbReference>
<dbReference type="InterPro" id="IPR004525">
    <property type="entry name" value="EpmA"/>
</dbReference>
<dbReference type="NCBIfam" id="TIGR00462">
    <property type="entry name" value="genX"/>
    <property type="match status" value="1"/>
</dbReference>